<dbReference type="AlphaFoldDB" id="A0A8K0KHR7"/>
<dbReference type="GO" id="GO:0007264">
    <property type="term" value="P:small GTPase-mediated signal transduction"/>
    <property type="evidence" value="ECO:0007669"/>
    <property type="project" value="InterPro"/>
</dbReference>
<feature type="non-terminal residue" evidence="1">
    <location>
        <position position="219"/>
    </location>
</feature>
<sequence>MLHSSIFFGAMVKSMAQHLLSSGRIKMHRNERFSSDYLYRVQNLLQVLCPLVTQKYAEMPDETAELNRSIAFFLKRCLSFMDRGYVFRLINGYLGRFSPGDSPALCAYKFTFLQILCSHEHYVALNLPLDSTILSATSRGSTCSSAGRIPSTLDDDGDEIPSEALPSDEFCRHHFLAGLLQREVRASLLESHQVRSTALSVFRQLLTKHELDDRYQTKV</sequence>
<protein>
    <submittedName>
        <fullName evidence="1">Uncharacterized protein</fullName>
    </submittedName>
</protein>
<dbReference type="Proteomes" id="UP000792457">
    <property type="component" value="Unassembled WGS sequence"/>
</dbReference>
<gene>
    <name evidence="1" type="ORF">J437_LFUL014094</name>
</gene>
<evidence type="ECO:0000313" key="2">
    <source>
        <dbReference type="Proteomes" id="UP000792457"/>
    </source>
</evidence>
<reference evidence="1" key="1">
    <citation type="submission" date="2013-04" db="EMBL/GenBank/DDBJ databases">
        <authorList>
            <person name="Qu J."/>
            <person name="Murali S.C."/>
            <person name="Bandaranaike D."/>
            <person name="Bellair M."/>
            <person name="Blankenburg K."/>
            <person name="Chao H."/>
            <person name="Dinh H."/>
            <person name="Doddapaneni H."/>
            <person name="Downs B."/>
            <person name="Dugan-Rocha S."/>
            <person name="Elkadiri S."/>
            <person name="Gnanaolivu R.D."/>
            <person name="Hernandez B."/>
            <person name="Javaid M."/>
            <person name="Jayaseelan J.C."/>
            <person name="Lee S."/>
            <person name="Li M."/>
            <person name="Ming W."/>
            <person name="Munidasa M."/>
            <person name="Muniz J."/>
            <person name="Nguyen L."/>
            <person name="Ongeri F."/>
            <person name="Osuji N."/>
            <person name="Pu L.-L."/>
            <person name="Puazo M."/>
            <person name="Qu C."/>
            <person name="Quiroz J."/>
            <person name="Raj R."/>
            <person name="Weissenberger G."/>
            <person name="Xin Y."/>
            <person name="Zou X."/>
            <person name="Han Y."/>
            <person name="Richards S."/>
            <person name="Worley K."/>
            <person name="Muzny D."/>
            <person name="Gibbs R."/>
        </authorList>
    </citation>
    <scope>NUCLEOTIDE SEQUENCE</scope>
    <source>
        <strain evidence="1">Sampled in the wild</strain>
    </source>
</reference>
<name>A0A8K0KHR7_LADFU</name>
<proteinExistence type="predicted"/>
<dbReference type="PANTHER" id="PTHR23317:SF26">
    <property type="entry name" value="ZIZIMIN, ISOFORM K"/>
    <property type="match status" value="1"/>
</dbReference>
<dbReference type="EMBL" id="KZ308912">
    <property type="protein sequence ID" value="KAG8235464.1"/>
    <property type="molecule type" value="Genomic_DNA"/>
</dbReference>
<dbReference type="OrthoDB" id="47328at2759"/>
<evidence type="ECO:0000313" key="1">
    <source>
        <dbReference type="EMBL" id="KAG8235464.1"/>
    </source>
</evidence>
<accession>A0A8K0KHR7</accession>
<organism evidence="1 2">
    <name type="scientific">Ladona fulva</name>
    <name type="common">Scarce chaser dragonfly</name>
    <name type="synonym">Libellula fulva</name>
    <dbReference type="NCBI Taxonomy" id="123851"/>
    <lineage>
        <taxon>Eukaryota</taxon>
        <taxon>Metazoa</taxon>
        <taxon>Ecdysozoa</taxon>
        <taxon>Arthropoda</taxon>
        <taxon>Hexapoda</taxon>
        <taxon>Insecta</taxon>
        <taxon>Pterygota</taxon>
        <taxon>Palaeoptera</taxon>
        <taxon>Odonata</taxon>
        <taxon>Epiprocta</taxon>
        <taxon>Anisoptera</taxon>
        <taxon>Libelluloidea</taxon>
        <taxon>Libellulidae</taxon>
        <taxon>Ladona</taxon>
    </lineage>
</organism>
<reference evidence="1" key="2">
    <citation type="submission" date="2017-10" db="EMBL/GenBank/DDBJ databases">
        <title>Ladona fulva Genome sequencing and assembly.</title>
        <authorList>
            <person name="Murali S."/>
            <person name="Richards S."/>
            <person name="Bandaranaike D."/>
            <person name="Bellair M."/>
            <person name="Blankenburg K."/>
            <person name="Chao H."/>
            <person name="Dinh H."/>
            <person name="Doddapaneni H."/>
            <person name="Dugan-Rocha S."/>
            <person name="Elkadiri S."/>
            <person name="Gnanaolivu R."/>
            <person name="Hernandez B."/>
            <person name="Skinner E."/>
            <person name="Javaid M."/>
            <person name="Lee S."/>
            <person name="Li M."/>
            <person name="Ming W."/>
            <person name="Munidasa M."/>
            <person name="Muniz J."/>
            <person name="Nguyen L."/>
            <person name="Hughes D."/>
            <person name="Osuji N."/>
            <person name="Pu L.-L."/>
            <person name="Puazo M."/>
            <person name="Qu C."/>
            <person name="Quiroz J."/>
            <person name="Raj R."/>
            <person name="Weissenberger G."/>
            <person name="Xin Y."/>
            <person name="Zou X."/>
            <person name="Han Y."/>
            <person name="Worley K."/>
            <person name="Muzny D."/>
            <person name="Gibbs R."/>
        </authorList>
    </citation>
    <scope>NUCLEOTIDE SEQUENCE</scope>
    <source>
        <strain evidence="1">Sampled in the wild</strain>
    </source>
</reference>
<dbReference type="PANTHER" id="PTHR23317">
    <property type="entry name" value="DEDICATOR OF CYTOKINESIS DOCK"/>
    <property type="match status" value="1"/>
</dbReference>
<dbReference type="InterPro" id="IPR026791">
    <property type="entry name" value="DOCK"/>
</dbReference>
<keyword evidence="2" id="KW-1185">Reference proteome</keyword>
<comment type="caution">
    <text evidence="1">The sequence shown here is derived from an EMBL/GenBank/DDBJ whole genome shotgun (WGS) entry which is preliminary data.</text>
</comment>
<dbReference type="GO" id="GO:0005085">
    <property type="term" value="F:guanyl-nucleotide exchange factor activity"/>
    <property type="evidence" value="ECO:0007669"/>
    <property type="project" value="InterPro"/>
</dbReference>